<dbReference type="SUPFAM" id="SSF143724">
    <property type="entry name" value="PHP14-like"/>
    <property type="match status" value="1"/>
</dbReference>
<feature type="domain" description="Nudix hydrolase" evidence="8">
    <location>
        <begin position="941"/>
        <end position="1072"/>
    </location>
</feature>
<dbReference type="InterPro" id="IPR025198">
    <property type="entry name" value="PPK_N_dom"/>
</dbReference>
<dbReference type="GO" id="GO:0005524">
    <property type="term" value="F:ATP binding"/>
    <property type="evidence" value="ECO:0007669"/>
    <property type="project" value="UniProtKB-KW"/>
</dbReference>
<gene>
    <name evidence="9" type="ORF">BWQ96_01228</name>
</gene>
<dbReference type="GO" id="GO:0006799">
    <property type="term" value="P:polyphosphate biosynthetic process"/>
    <property type="evidence" value="ECO:0007669"/>
    <property type="project" value="InterPro"/>
</dbReference>
<dbReference type="NCBIfam" id="TIGR03705">
    <property type="entry name" value="poly_P_kin"/>
    <property type="match status" value="1"/>
</dbReference>
<evidence type="ECO:0000256" key="2">
    <source>
        <dbReference type="ARBA" id="ARBA00022553"/>
    </source>
</evidence>
<dbReference type="Gene3D" id="3.30.870.10">
    <property type="entry name" value="Endonuclease Chain A"/>
    <property type="match status" value="2"/>
</dbReference>
<name>A0A2V3J6U0_9FLOR</name>
<keyword evidence="4" id="KW-0547">Nucleotide-binding</keyword>
<evidence type="ECO:0000256" key="3">
    <source>
        <dbReference type="ARBA" id="ARBA00022679"/>
    </source>
</evidence>
<feature type="compositionally biased region" description="Polar residues" evidence="7">
    <location>
        <begin position="903"/>
        <end position="912"/>
    </location>
</feature>
<dbReference type="GO" id="GO:0008976">
    <property type="term" value="F:polyphosphate kinase activity"/>
    <property type="evidence" value="ECO:0007669"/>
    <property type="project" value="UniProtKB-EC"/>
</dbReference>
<evidence type="ECO:0000256" key="1">
    <source>
        <dbReference type="ARBA" id="ARBA00012960"/>
    </source>
</evidence>
<evidence type="ECO:0000256" key="7">
    <source>
        <dbReference type="SAM" id="MobiDB-lite"/>
    </source>
</evidence>
<dbReference type="InterPro" id="IPR041108">
    <property type="entry name" value="PP_kinase_C_1"/>
</dbReference>
<keyword evidence="3" id="KW-0808">Transferase</keyword>
<dbReference type="InterPro" id="IPR024953">
    <property type="entry name" value="PP_kinase_middle"/>
</dbReference>
<dbReference type="Pfam" id="PF13089">
    <property type="entry name" value="PP_kinase_N"/>
    <property type="match status" value="1"/>
</dbReference>
<dbReference type="Gene3D" id="3.30.1840.10">
    <property type="entry name" value="Polyphosphate kinase middle domain"/>
    <property type="match status" value="1"/>
</dbReference>
<dbReference type="InterPro" id="IPR036832">
    <property type="entry name" value="PPK_N_dom_sf"/>
</dbReference>
<accession>A0A2V3J6U0</accession>
<reference evidence="9 10" key="1">
    <citation type="journal article" date="2018" name="Mol. Biol. Evol.">
        <title>Analysis of the draft genome of the red seaweed Gracilariopsis chorda provides insights into genome size evolution in Rhodophyta.</title>
        <authorList>
            <person name="Lee J."/>
            <person name="Yang E.C."/>
            <person name="Graf L."/>
            <person name="Yang J.H."/>
            <person name="Qiu H."/>
            <person name="Zel Zion U."/>
            <person name="Chan C.X."/>
            <person name="Stephens T.G."/>
            <person name="Weber A.P.M."/>
            <person name="Boo G.H."/>
            <person name="Boo S.M."/>
            <person name="Kim K.M."/>
            <person name="Shin Y."/>
            <person name="Jung M."/>
            <person name="Lee S.J."/>
            <person name="Yim H.S."/>
            <person name="Lee J.H."/>
            <person name="Bhattacharya D."/>
            <person name="Yoon H.S."/>
        </authorList>
    </citation>
    <scope>NUCLEOTIDE SEQUENCE [LARGE SCALE GENOMIC DNA]</scope>
    <source>
        <strain evidence="9 10">SKKU-2015</strain>
        <tissue evidence="9">Whole body</tissue>
    </source>
</reference>
<keyword evidence="10" id="KW-1185">Reference proteome</keyword>
<dbReference type="EC" id="2.7.4.1" evidence="1"/>
<keyword evidence="2" id="KW-0597">Phosphoprotein</keyword>
<dbReference type="EMBL" id="NBIV01000009">
    <property type="protein sequence ID" value="PXF49090.1"/>
    <property type="molecule type" value="Genomic_DNA"/>
</dbReference>
<dbReference type="SUPFAM" id="SSF55811">
    <property type="entry name" value="Nudix"/>
    <property type="match status" value="1"/>
</dbReference>
<dbReference type="SUPFAM" id="SSF140356">
    <property type="entry name" value="PPK N-terminal domain-like"/>
    <property type="match status" value="1"/>
</dbReference>
<dbReference type="PROSITE" id="PS51462">
    <property type="entry name" value="NUDIX"/>
    <property type="match status" value="1"/>
</dbReference>
<protein>
    <recommendedName>
        <fullName evidence="1">ATP-polyphosphate phosphotransferase</fullName>
        <ecNumber evidence="1">2.7.4.1</ecNumber>
    </recommendedName>
</protein>
<dbReference type="Gene3D" id="3.90.79.10">
    <property type="entry name" value="Nucleoside Triphosphate Pyrophosphohydrolase"/>
    <property type="match status" value="1"/>
</dbReference>
<evidence type="ECO:0000256" key="6">
    <source>
        <dbReference type="ARBA" id="ARBA00022840"/>
    </source>
</evidence>
<feature type="region of interest" description="Disordered" evidence="7">
    <location>
        <begin position="840"/>
        <end position="927"/>
    </location>
</feature>
<dbReference type="InterPro" id="IPR025200">
    <property type="entry name" value="PPK_C_dom2"/>
</dbReference>
<dbReference type="InterPro" id="IPR003414">
    <property type="entry name" value="PP_kinase"/>
</dbReference>
<evidence type="ECO:0000313" key="10">
    <source>
        <dbReference type="Proteomes" id="UP000247409"/>
    </source>
</evidence>
<feature type="compositionally biased region" description="Low complexity" evidence="7">
    <location>
        <begin position="841"/>
        <end position="851"/>
    </location>
</feature>
<dbReference type="InterPro" id="IPR036830">
    <property type="entry name" value="PP_kinase_middle_dom_sf"/>
</dbReference>
<dbReference type="Pfam" id="PF02503">
    <property type="entry name" value="PP_kinase"/>
    <property type="match status" value="1"/>
</dbReference>
<dbReference type="Pfam" id="PF00293">
    <property type="entry name" value="NUDIX"/>
    <property type="match status" value="1"/>
</dbReference>
<dbReference type="SUPFAM" id="SSF56024">
    <property type="entry name" value="Phospholipase D/nuclease"/>
    <property type="match status" value="2"/>
</dbReference>
<comment type="caution">
    <text evidence="9">The sequence shown here is derived from an EMBL/GenBank/DDBJ whole genome shotgun (WGS) entry which is preliminary data.</text>
</comment>
<dbReference type="Pfam" id="PF17941">
    <property type="entry name" value="PP_kinase_C_1"/>
    <property type="match status" value="1"/>
</dbReference>
<dbReference type="Pfam" id="PF13090">
    <property type="entry name" value="PP_kinase_C"/>
    <property type="match status" value="1"/>
</dbReference>
<dbReference type="OrthoDB" id="2011998at2759"/>
<dbReference type="Proteomes" id="UP000247409">
    <property type="component" value="Unassembled WGS sequence"/>
</dbReference>
<dbReference type="InterPro" id="IPR000086">
    <property type="entry name" value="NUDIX_hydrolase_dom"/>
</dbReference>
<dbReference type="PANTHER" id="PTHR30218">
    <property type="entry name" value="POLYPHOSPHATE KINASE"/>
    <property type="match status" value="1"/>
</dbReference>
<dbReference type="Gene3D" id="1.20.58.310">
    <property type="entry name" value="Polyphosphate kinase N-terminal domain"/>
    <property type="match status" value="1"/>
</dbReference>
<keyword evidence="5 9" id="KW-0418">Kinase</keyword>
<evidence type="ECO:0000256" key="4">
    <source>
        <dbReference type="ARBA" id="ARBA00022741"/>
    </source>
</evidence>
<keyword evidence="6" id="KW-0067">ATP-binding</keyword>
<evidence type="ECO:0000313" key="9">
    <source>
        <dbReference type="EMBL" id="PXF49090.1"/>
    </source>
</evidence>
<feature type="compositionally biased region" description="Basic and acidic residues" evidence="7">
    <location>
        <begin position="852"/>
        <end position="874"/>
    </location>
</feature>
<evidence type="ECO:0000259" key="8">
    <source>
        <dbReference type="PROSITE" id="PS51462"/>
    </source>
</evidence>
<sequence>MQKASDYNGKQHNAFTASPLSVSSVTVPPVTNFEQWNGAKQTHSENNRTDSASLLAVRAKGNDAESVFAALAASHPSLQPDMPRPPSLSSLSLNNENHLKNPLLHLPVPDLPSSTSQPMDLNAKAIVTTPDGNTYQSIICPFDERVHYTPHAELDKLPSKELAESDIVFSKEFAELSMMCRVLSMAMDPTVPLLDRFKFLCIVSSSLDEHFAKRLGSIPKLDLNDLKTATINLRRHVRPKTKYEEDLTVALRTIMEKQSKCLTSDLLPRLAERGIEIVSRDKLDDSQKEKMTAYFKENLRPALTPTVIDATHPFPLIQSHDIYIYVRLFNPKNGARRTVLFRCPSNNRLIPIDESGLKFVTSEDVCLANLNLICHSMIVMGAYPFRVTRNTKISIEDESLSDMTDLFDFIVDEVHRRRQAPATRLEVMTDAPQQMIDLLVNKLCLDDLDVYVVDTPYLDLSSCMSLAFVPLPWLRQVMRDPGVPSPFKGLQNRLIADPGAIFGIIRKEDILVEYPRDNFENSAVLFLHAAARDPRVRSIKSVLYRGGGNSPIVAALIRAAKNGKEVSVVIELKASFDEIQNSEYARALQVAGCNVTYGMMGLKVHSKIMLVVREESDGSLCSYCNISTGNFNPKTAKLYTDYCLFTSDKEICTDVLDVFNHLTGYSENTEYRCLLVSPVNMLETFIHLIRQEAKNAREGKPARIACQMNGLSDKKITKELYDASQAGVRIDLIVRAACRIRPGIKGLSENINVYSWVGQLLQHRRVYYFHAGGEGKYFIGSADWRTRNLTGRVEVIVPIRDAYLRKRLSKAFELIDDGRWVWRMASDGHYYKGFPAPKSPPVSVSIAPSAKELSKSKKAENRSSDSDADERSQEQFDFVPSPEDPSFMDNEASEGLLKFPADTNGSALPTSESHVEAKKPTKRSRSRPRYVINIKGNTKMVDKVAVGVVPIRFVEGEGDFDSIQVLMVAREPDDPWAVPKGGQNEGETQIDATIRIAREKAGVSSYEILANLGWIEVDKGQKQSAFQTVVLLAKELGTTVGRNRRRQWMPIREALEYSRGEHRHEFTAKALDRAIAAVKSWCDGMGDGSSLNAGVAGASSIHSTPSTPALSIVNGSASSVQETFIDNQDRNVSARTLRDSH</sequence>
<proteinExistence type="predicted"/>
<dbReference type="PANTHER" id="PTHR30218:SF0">
    <property type="entry name" value="POLYPHOSPHATE KINASE"/>
    <property type="match status" value="1"/>
</dbReference>
<dbReference type="AlphaFoldDB" id="A0A2V3J6U0"/>
<evidence type="ECO:0000256" key="5">
    <source>
        <dbReference type="ARBA" id="ARBA00022777"/>
    </source>
</evidence>
<dbReference type="InterPro" id="IPR015797">
    <property type="entry name" value="NUDIX_hydrolase-like_dom_sf"/>
</dbReference>
<dbReference type="STRING" id="448386.A0A2V3J6U0"/>
<organism evidence="9 10">
    <name type="scientific">Gracilariopsis chorda</name>
    <dbReference type="NCBI Taxonomy" id="448386"/>
    <lineage>
        <taxon>Eukaryota</taxon>
        <taxon>Rhodophyta</taxon>
        <taxon>Florideophyceae</taxon>
        <taxon>Rhodymeniophycidae</taxon>
        <taxon>Gracilariales</taxon>
        <taxon>Gracilariaceae</taxon>
        <taxon>Gracilariopsis</taxon>
    </lineage>
</organism>
<dbReference type="GO" id="GO:0009358">
    <property type="term" value="C:polyphosphate kinase complex"/>
    <property type="evidence" value="ECO:0007669"/>
    <property type="project" value="InterPro"/>
</dbReference>